<comment type="caution">
    <text evidence="2">The sequence shown here is derived from an EMBL/GenBank/DDBJ whole genome shotgun (WGS) entry which is preliminary data.</text>
</comment>
<dbReference type="EMBL" id="JACICA010000001">
    <property type="protein sequence ID" value="MBB3701776.1"/>
    <property type="molecule type" value="Genomic_DNA"/>
</dbReference>
<gene>
    <name evidence="2" type="ORF">FHS60_000218</name>
</gene>
<feature type="domain" description="Outer membrane protein beta-barrel" evidence="1">
    <location>
        <begin position="683"/>
        <end position="963"/>
    </location>
</feature>
<sequence>MRTLLLTLLIGVSNSIYAQKIRVSGDVCNILTQEGVNRAIVKLMTTDNSTVLATDTTRYRLITEKGDNWENTFADKQSGAVFSFIVPAMKEYLLVVEAKGFEEYRQQVVPEAGKRAVSVPHVYLRPRAKDIQLKEAVVKATRIKMFYKGDTLIYNADAFNVAQTESLRKLVQQLPGAEMTDGQIRINGKRVDNLLVSGKDFFQGNIQAALDNLPAYIVSRIKVYDKAGEQSELTGRDMHDESYVMDVRLKRKYIGMWMAKLSADGGTDNLWGGQGFLMRFDDRQMFTVNADINNFNQNRQMMDMANTQENYPSGRVSTKTIRFSYYMEPNKTWRFTSGGSVSRRDTEQQSWQNNETYLTPRNLMSRHAEHMNGEDLTASVSASLRARKSQRWQHSLSYNFDYTRKRSTRDSRSLSYYLPAKAAWEGISLDSIIRLEEKEAGKNALLYSLVDPSLSRSRSLSHRPEWHSSFVFGTDMFNFSAALKHEEQTRHDFSNYRLMTYADGTTDARRRYLYQSDDLLDFSSELNWMHRYERLQQYNGVVKPFFRYSHRHGTANHPEYRLERMAEWSSQQSWELESLGRLPQTEWQTLCLDEANSYYSTEKEHKAEAGVNLSHKILFEGGTSLQIETNAAFYYQRRMLDYDREGCKYSPQREGFFFRPNLTLKWKYENREGRTWMPEWDASYQGKPAMPALTQLLPIRDSSDPLNRFVGNADLGNPFTHELNTTYRLQHVKSGRSFNINAIYRRLHNDIATQSVFDPATGIRTYQPVNTSCTHALRGRVELSSPLDGKRRFYLTASLSADYYQAEKLSFLTEESAATAGLLRNIGFTPWLALRVTIGNKFRFYSRWNTTFRHAFQPGMSDSYRETVLYGDINYTLPWGIQLATLIKSTLYAGNSQATLNRTVTNWDATLSKYFLNDRLGIHIKAHDILAQTNNFSNEVTATGRIESYTDALPRHLMLTVSYDFNWVRKKKQ</sequence>
<evidence type="ECO:0000313" key="2">
    <source>
        <dbReference type="EMBL" id="MBB3701776.1"/>
    </source>
</evidence>
<reference evidence="2 3" key="1">
    <citation type="submission" date="2020-08" db="EMBL/GenBank/DDBJ databases">
        <title>Genomic Encyclopedia of Type Strains, Phase IV (KMG-IV): sequencing the most valuable type-strain genomes for metagenomic binning, comparative biology and taxonomic classification.</title>
        <authorList>
            <person name="Goeker M."/>
        </authorList>
    </citation>
    <scope>NUCLEOTIDE SEQUENCE [LARGE SCALE GENOMIC DNA]</scope>
    <source>
        <strain evidence="2 3">DSM 22548</strain>
    </source>
</reference>
<protein>
    <recommendedName>
        <fullName evidence="1">Outer membrane protein beta-barrel domain-containing protein</fullName>
    </recommendedName>
</protein>
<dbReference type="InterPro" id="IPR041700">
    <property type="entry name" value="OMP_b-brl_3"/>
</dbReference>
<dbReference type="SUPFAM" id="SSF56935">
    <property type="entry name" value="Porins"/>
    <property type="match status" value="1"/>
</dbReference>
<evidence type="ECO:0000313" key="3">
    <source>
        <dbReference type="Proteomes" id="UP000541425"/>
    </source>
</evidence>
<name>A0A7W5UG11_9BACT</name>
<dbReference type="Pfam" id="PF14905">
    <property type="entry name" value="OMP_b-brl_3"/>
    <property type="match status" value="1"/>
</dbReference>
<accession>A0A7W5UG11</accession>
<dbReference type="RefSeq" id="WP_183693812.1">
    <property type="nucleotide sequence ID" value="NZ_JACICA010000001.1"/>
</dbReference>
<dbReference type="AlphaFoldDB" id="A0A7W5UG11"/>
<dbReference type="Proteomes" id="UP000541425">
    <property type="component" value="Unassembled WGS sequence"/>
</dbReference>
<organism evidence="2 3">
    <name type="scientific">Alloprevotella rava</name>
    <dbReference type="NCBI Taxonomy" id="671218"/>
    <lineage>
        <taxon>Bacteria</taxon>
        <taxon>Pseudomonadati</taxon>
        <taxon>Bacteroidota</taxon>
        <taxon>Bacteroidia</taxon>
        <taxon>Bacteroidales</taxon>
        <taxon>Prevotellaceae</taxon>
        <taxon>Alloprevotella</taxon>
    </lineage>
</organism>
<evidence type="ECO:0000259" key="1">
    <source>
        <dbReference type="Pfam" id="PF14905"/>
    </source>
</evidence>
<proteinExistence type="predicted"/>